<evidence type="ECO:0000256" key="7">
    <source>
        <dbReference type="SAM" id="Coils"/>
    </source>
</evidence>
<feature type="compositionally biased region" description="Acidic residues" evidence="8">
    <location>
        <begin position="688"/>
        <end position="708"/>
    </location>
</feature>
<evidence type="ECO:0000256" key="6">
    <source>
        <dbReference type="ARBA" id="ARBA00023242"/>
    </source>
</evidence>
<evidence type="ECO:0000256" key="2">
    <source>
        <dbReference type="ARBA" id="ARBA00004496"/>
    </source>
</evidence>
<feature type="domain" description="NFACT RNA-binding" evidence="9">
    <location>
        <begin position="502"/>
        <end position="614"/>
    </location>
</feature>
<dbReference type="GO" id="GO:0005634">
    <property type="term" value="C:nucleus"/>
    <property type="evidence" value="ECO:0007669"/>
    <property type="project" value="UniProtKB-SubCell"/>
</dbReference>
<feature type="coiled-coil region" evidence="7">
    <location>
        <begin position="317"/>
        <end position="372"/>
    </location>
</feature>
<comment type="caution">
    <text evidence="11">The sequence shown here is derived from an EMBL/GenBank/DDBJ whole genome shotgun (WGS) entry which is preliminary data.</text>
</comment>
<dbReference type="EMBL" id="JBICBT010000549">
    <property type="protein sequence ID" value="KAL3110103.1"/>
    <property type="molecule type" value="Genomic_DNA"/>
</dbReference>
<dbReference type="PANTHER" id="PTHR15239:SF6">
    <property type="entry name" value="RIBOSOME QUALITY CONTROL COMPLEX SUBUNIT NEMF"/>
    <property type="match status" value="1"/>
</dbReference>
<keyword evidence="4" id="KW-0963">Cytoplasm</keyword>
<evidence type="ECO:0000259" key="10">
    <source>
        <dbReference type="Pfam" id="PF11923"/>
    </source>
</evidence>
<evidence type="ECO:0000256" key="8">
    <source>
        <dbReference type="SAM" id="MobiDB-lite"/>
    </source>
</evidence>
<dbReference type="InterPro" id="IPR051608">
    <property type="entry name" value="RQC_Subunit_NEMF"/>
</dbReference>
<organism evidence="11 12">
    <name type="scientific">Heterodera trifolii</name>
    <dbReference type="NCBI Taxonomy" id="157864"/>
    <lineage>
        <taxon>Eukaryota</taxon>
        <taxon>Metazoa</taxon>
        <taxon>Ecdysozoa</taxon>
        <taxon>Nematoda</taxon>
        <taxon>Chromadorea</taxon>
        <taxon>Rhabditida</taxon>
        <taxon>Tylenchina</taxon>
        <taxon>Tylenchomorpha</taxon>
        <taxon>Tylenchoidea</taxon>
        <taxon>Heteroderidae</taxon>
        <taxon>Heteroderinae</taxon>
        <taxon>Heterodera</taxon>
    </lineage>
</organism>
<evidence type="ECO:0000256" key="5">
    <source>
        <dbReference type="ARBA" id="ARBA00023054"/>
    </source>
</evidence>
<dbReference type="Proteomes" id="UP001620626">
    <property type="component" value="Unassembled WGS sequence"/>
</dbReference>
<dbReference type="Pfam" id="PF05670">
    <property type="entry name" value="NFACT-R_1"/>
    <property type="match status" value="1"/>
</dbReference>
<dbReference type="Gene3D" id="2.30.310.10">
    <property type="entry name" value="ibrinogen binding protein from staphylococcus aureus domain"/>
    <property type="match status" value="1"/>
</dbReference>
<feature type="compositionally biased region" description="Acidic residues" evidence="8">
    <location>
        <begin position="667"/>
        <end position="679"/>
    </location>
</feature>
<name>A0ABD2L4N6_9BILA</name>
<feature type="compositionally biased region" description="Basic and acidic residues" evidence="8">
    <location>
        <begin position="641"/>
        <end position="666"/>
    </location>
</feature>
<dbReference type="InterPro" id="IPR021846">
    <property type="entry name" value="NFACT-C"/>
</dbReference>
<comment type="similarity">
    <text evidence="3">Belongs to the NEMF family.</text>
</comment>
<protein>
    <recommendedName>
        <fullName evidence="13">Nuclear export mediator factor NEMF</fullName>
    </recommendedName>
</protein>
<dbReference type="GO" id="GO:0072344">
    <property type="term" value="P:rescue of stalled ribosome"/>
    <property type="evidence" value="ECO:0007669"/>
    <property type="project" value="UniProtKB-ARBA"/>
</dbReference>
<dbReference type="Pfam" id="PF11923">
    <property type="entry name" value="NFACT-C"/>
    <property type="match status" value="1"/>
</dbReference>
<evidence type="ECO:0000313" key="12">
    <source>
        <dbReference type="Proteomes" id="UP001620626"/>
    </source>
</evidence>
<gene>
    <name evidence="11" type="ORF">niasHT_015706</name>
</gene>
<comment type="subcellular location">
    <subcellularLocation>
        <location evidence="2">Cytoplasm</location>
    </subcellularLocation>
    <subcellularLocation>
        <location evidence="1">Nucleus</location>
    </subcellularLocation>
</comment>
<sequence length="859" mass="98100">MKTKYATFDLCAALHDLRAFVGMRVVNVYDINSKTYLIKLQRPNEKAFILFESGIRIHSTTYDWPKATIPSGFSMKFRKHINTRRLTAVSQVGVDRIVDLQFGDGERMCHVIVELYDRGNVVLTDHNYQILNILRPRTDHDTDVRISVRERYPLELARQSINDFLPSSENILLFLQNAQEGELLRKALVRHVPFGALLLDHAFTITGIPLNAKIGEHLPPSEAGAQLVERALVEASRISEEIKRRPFGGFIAYEEVKRAGTNGDAKAEGRPAIQSYKEYYPYDFVQFRSTDNEQQLKVLEFETFSEAVDKFYSSIETQKAEQRILGAEKEAEKKVQNVRRDHENRIQALSEVQQVQERRAELVLLNKELVEKALYLMRIAIANMSWADIEPWLKTIADQHPIVRSISKLQLNSNRFTMRLSDPEETDGSTFNIDIDIGLNADQNARRFYSERKMASAKEQKTFAASKTALKSAQSQAKNKLNQMKTKKMSTIRARKSYWFEKFHWFISSDRFLVLAGRDAQQNELLVKRYMRSCDIYVHAEIQGAASVVIRNRDRSGAEPPPRTLNEAGTMAVCFSSAWDAGVSVSSWWVRREQVSRTAPTGEYIPAGAFMIRGKRNFLPPCQLQLGFGLMFKLDDESAARHQQRRKEAENEFGSRDGDSSIRDELRGEDEVEKEEEEEMSNRRENDSEQESNEEEEENEQNEEEDFPDVQVRVASVGQNASETSGLVNKRQNVGENEEEIDDEEEEGGVGETGEDEEVIDSVVARFEADDQLLCSLPVCAPYTSMQRFKFKVKLTPGMFKRGKAVKQALELFNRDKSLSQAEVTLLKSLTGEIERVTQLLPSKVRVSAPAMNVIKRKK</sequence>
<proteinExistence type="inferred from homology"/>
<reference evidence="11 12" key="1">
    <citation type="submission" date="2024-10" db="EMBL/GenBank/DDBJ databases">
        <authorList>
            <person name="Kim D."/>
        </authorList>
    </citation>
    <scope>NUCLEOTIDE SEQUENCE [LARGE SCALE GENOMIC DNA]</scope>
    <source>
        <strain evidence="11">BH-2024</strain>
    </source>
</reference>
<evidence type="ECO:0000259" key="9">
    <source>
        <dbReference type="Pfam" id="PF05670"/>
    </source>
</evidence>
<dbReference type="PANTHER" id="PTHR15239">
    <property type="entry name" value="NUCLEAR EXPORT MEDIATOR FACTOR NEMF"/>
    <property type="match status" value="1"/>
</dbReference>
<feature type="compositionally biased region" description="Polar residues" evidence="8">
    <location>
        <begin position="717"/>
        <end position="732"/>
    </location>
</feature>
<feature type="domain" description="NFACT protein C-terminal" evidence="10">
    <location>
        <begin position="755"/>
        <end position="848"/>
    </location>
</feature>
<feature type="region of interest" description="Disordered" evidence="8">
    <location>
        <begin position="641"/>
        <end position="755"/>
    </location>
</feature>
<evidence type="ECO:0000313" key="11">
    <source>
        <dbReference type="EMBL" id="KAL3110103.1"/>
    </source>
</evidence>
<keyword evidence="6" id="KW-0539">Nucleus</keyword>
<dbReference type="AlphaFoldDB" id="A0ABD2L4N6"/>
<feature type="compositionally biased region" description="Acidic residues" evidence="8">
    <location>
        <begin position="736"/>
        <end position="755"/>
    </location>
</feature>
<dbReference type="InterPro" id="IPR008532">
    <property type="entry name" value="NFACT_RNA-bd"/>
</dbReference>
<accession>A0ABD2L4N6</accession>
<dbReference type="FunFam" id="2.30.310.10:FF:000001">
    <property type="entry name" value="Nuclear export mediator factor Nemf"/>
    <property type="match status" value="1"/>
</dbReference>
<keyword evidence="5 7" id="KW-0175">Coiled coil</keyword>
<evidence type="ECO:0000256" key="1">
    <source>
        <dbReference type="ARBA" id="ARBA00004123"/>
    </source>
</evidence>
<dbReference type="NCBIfam" id="NF041120">
    <property type="entry name" value="RqcH_arch"/>
    <property type="match status" value="1"/>
</dbReference>
<dbReference type="Pfam" id="PF05833">
    <property type="entry name" value="NFACT_N"/>
    <property type="match status" value="1"/>
</dbReference>
<dbReference type="GO" id="GO:0005737">
    <property type="term" value="C:cytoplasm"/>
    <property type="evidence" value="ECO:0007669"/>
    <property type="project" value="UniProtKB-SubCell"/>
</dbReference>
<evidence type="ECO:0008006" key="13">
    <source>
        <dbReference type="Google" id="ProtNLM"/>
    </source>
</evidence>
<evidence type="ECO:0000256" key="3">
    <source>
        <dbReference type="ARBA" id="ARBA00008318"/>
    </source>
</evidence>
<keyword evidence="12" id="KW-1185">Reference proteome</keyword>
<evidence type="ECO:0000256" key="4">
    <source>
        <dbReference type="ARBA" id="ARBA00022490"/>
    </source>
</evidence>